<name>A0A165VBA9_9AGAM</name>
<gene>
    <name evidence="1" type="ORF">NEOLEDRAFT_1056700</name>
</gene>
<dbReference type="OrthoDB" id="3227343at2759"/>
<dbReference type="Proteomes" id="UP000076761">
    <property type="component" value="Unassembled WGS sequence"/>
</dbReference>
<protein>
    <recommendedName>
        <fullName evidence="3">DNA/RNA polymerase</fullName>
    </recommendedName>
</protein>
<organism evidence="1 2">
    <name type="scientific">Neolentinus lepideus HHB14362 ss-1</name>
    <dbReference type="NCBI Taxonomy" id="1314782"/>
    <lineage>
        <taxon>Eukaryota</taxon>
        <taxon>Fungi</taxon>
        <taxon>Dikarya</taxon>
        <taxon>Basidiomycota</taxon>
        <taxon>Agaricomycotina</taxon>
        <taxon>Agaricomycetes</taxon>
        <taxon>Gloeophyllales</taxon>
        <taxon>Gloeophyllaceae</taxon>
        <taxon>Neolentinus</taxon>
    </lineage>
</organism>
<feature type="non-terminal residue" evidence="1">
    <location>
        <position position="1"/>
    </location>
</feature>
<evidence type="ECO:0000313" key="2">
    <source>
        <dbReference type="Proteomes" id="UP000076761"/>
    </source>
</evidence>
<dbReference type="AlphaFoldDB" id="A0A165VBA9"/>
<sequence>YAQKVKQAIMAAHDSIISARIKQTRDANRHRRPAPFKLNDFVYVSTKNIKFPKGMSQKLLPKWMGPYKII</sequence>
<dbReference type="InParanoid" id="A0A165VBA9"/>
<evidence type="ECO:0008006" key="3">
    <source>
        <dbReference type="Google" id="ProtNLM"/>
    </source>
</evidence>
<dbReference type="STRING" id="1314782.A0A165VBA9"/>
<evidence type="ECO:0000313" key="1">
    <source>
        <dbReference type="EMBL" id="KZT29439.1"/>
    </source>
</evidence>
<accession>A0A165VBA9</accession>
<keyword evidence="2" id="KW-1185">Reference proteome</keyword>
<dbReference type="EMBL" id="KV425554">
    <property type="protein sequence ID" value="KZT29439.1"/>
    <property type="molecule type" value="Genomic_DNA"/>
</dbReference>
<reference evidence="1 2" key="1">
    <citation type="journal article" date="2016" name="Mol. Biol. Evol.">
        <title>Comparative Genomics of Early-Diverging Mushroom-Forming Fungi Provides Insights into the Origins of Lignocellulose Decay Capabilities.</title>
        <authorList>
            <person name="Nagy L.G."/>
            <person name="Riley R."/>
            <person name="Tritt A."/>
            <person name="Adam C."/>
            <person name="Daum C."/>
            <person name="Floudas D."/>
            <person name="Sun H."/>
            <person name="Yadav J.S."/>
            <person name="Pangilinan J."/>
            <person name="Larsson K.H."/>
            <person name="Matsuura K."/>
            <person name="Barry K."/>
            <person name="Labutti K."/>
            <person name="Kuo R."/>
            <person name="Ohm R.A."/>
            <person name="Bhattacharya S.S."/>
            <person name="Shirouzu T."/>
            <person name="Yoshinaga Y."/>
            <person name="Martin F.M."/>
            <person name="Grigoriev I.V."/>
            <person name="Hibbett D.S."/>
        </authorList>
    </citation>
    <scope>NUCLEOTIDE SEQUENCE [LARGE SCALE GENOMIC DNA]</scope>
    <source>
        <strain evidence="1 2">HHB14362 ss-1</strain>
    </source>
</reference>
<proteinExistence type="predicted"/>